<name>A0ABV0V7J9_9TELE</name>
<reference evidence="1 2" key="1">
    <citation type="submission" date="2021-06" db="EMBL/GenBank/DDBJ databases">
        <authorList>
            <person name="Palmer J.M."/>
        </authorList>
    </citation>
    <scope>NUCLEOTIDE SEQUENCE [LARGE SCALE GENOMIC DNA]</scope>
    <source>
        <strain evidence="2">if_2019</strain>
        <tissue evidence="1">Muscle</tissue>
    </source>
</reference>
<dbReference type="EMBL" id="JAHRIQ010097370">
    <property type="protein sequence ID" value="MEQ2253321.1"/>
    <property type="molecule type" value="Genomic_DNA"/>
</dbReference>
<evidence type="ECO:0000313" key="1">
    <source>
        <dbReference type="EMBL" id="MEQ2253321.1"/>
    </source>
</evidence>
<comment type="caution">
    <text evidence="1">The sequence shown here is derived from an EMBL/GenBank/DDBJ whole genome shotgun (WGS) entry which is preliminary data.</text>
</comment>
<keyword evidence="2" id="KW-1185">Reference proteome</keyword>
<gene>
    <name evidence="1" type="ORF">ILYODFUR_030910</name>
</gene>
<dbReference type="Proteomes" id="UP001482620">
    <property type="component" value="Unassembled WGS sequence"/>
</dbReference>
<organism evidence="1 2">
    <name type="scientific">Ilyodon furcidens</name>
    <name type="common">goldbreast splitfin</name>
    <dbReference type="NCBI Taxonomy" id="33524"/>
    <lineage>
        <taxon>Eukaryota</taxon>
        <taxon>Metazoa</taxon>
        <taxon>Chordata</taxon>
        <taxon>Craniata</taxon>
        <taxon>Vertebrata</taxon>
        <taxon>Euteleostomi</taxon>
        <taxon>Actinopterygii</taxon>
        <taxon>Neopterygii</taxon>
        <taxon>Teleostei</taxon>
        <taxon>Neoteleostei</taxon>
        <taxon>Acanthomorphata</taxon>
        <taxon>Ovalentaria</taxon>
        <taxon>Atherinomorphae</taxon>
        <taxon>Cyprinodontiformes</taxon>
        <taxon>Goodeidae</taxon>
        <taxon>Ilyodon</taxon>
    </lineage>
</organism>
<protein>
    <submittedName>
        <fullName evidence="1">Uncharacterized protein</fullName>
    </submittedName>
</protein>
<evidence type="ECO:0000313" key="2">
    <source>
        <dbReference type="Proteomes" id="UP001482620"/>
    </source>
</evidence>
<accession>A0ABV0V7J9</accession>
<sequence>MPDCFAHMSGNQGLIYLCSLLPKALTLTSNRNCISPSPFELWTPVILLLIPNICVENTYPDCSPSLCCSSVGPPVNCSPSPYLFHHSPHLPVYLLTYYHSTAPA</sequence>
<proteinExistence type="predicted"/>